<accession>A0A318RJS7</accession>
<dbReference type="AlphaFoldDB" id="A0A318RJS7"/>
<dbReference type="InterPro" id="IPR051677">
    <property type="entry name" value="AfsR-DnrI-RedD_regulator"/>
</dbReference>
<sequence length="655" mass="70500">MRIEFGVLGPVSAWDAQQVPIALKGPRHRAVLARLLVARGRVVPVSMLVDDLWEDPPGDAVGAIRTFVSALRRGLEPDRPPRRPAQILVTVGAGYALRVDPDTIDAERFEKVVHSARDQTPDANLAALTEALRWWRGPAYSDFTDETWARSERGRLTELRLHAVELLGQARIDLGHDAQAVADLDAHVAEHPWREQGWQLLARALYRSGRQGDALAVLRRARTLLIDQLGIEPGPAARILEADILQQAPHLRAHSMTTDPAAGLWEQTAAAYHRTVGARSQARLRSTVDLLRSLAVSGGSGLEIARHQRWATIVAAEEVGDVELTARVIGAYDVPAIWSRSDDAELAASIVAAAQRTLSALPTDADAVTRARLLATIALESRGDPGPRAPAAARDAETIARRLDDPVLLVFALNGVFMQTFSRAGCSRERAAIGDELIRVASRHGLITSEVLGHLVSMQASSAVGDLGTADAHAAAADALAERYESPLVGVFTTWYRALRSALTGAPAADVEAAYRAAARGLDGAGMPGLECGLLPLALLALRMHHHLSAPVDDHLDWGPYEPWVRPLVLLAQERHSDAATALHDVREPPHDHLLELLWCLIARAAVAVGDQEWIARARTALVPAADEYAGAGSGLITAGPVSTYLKELAAARRT</sequence>
<dbReference type="EMBL" id="QJSP01000010">
    <property type="protein sequence ID" value="PYE15455.1"/>
    <property type="molecule type" value="Genomic_DNA"/>
</dbReference>
<dbReference type="InterPro" id="IPR016032">
    <property type="entry name" value="Sig_transdc_resp-reg_C-effctor"/>
</dbReference>
<dbReference type="PANTHER" id="PTHR35807">
    <property type="entry name" value="TRANSCRIPTIONAL REGULATOR REDD-RELATED"/>
    <property type="match status" value="1"/>
</dbReference>
<evidence type="ECO:0000256" key="4">
    <source>
        <dbReference type="ARBA" id="ARBA00023163"/>
    </source>
</evidence>
<reference evidence="7 8" key="1">
    <citation type="submission" date="2018-06" db="EMBL/GenBank/DDBJ databases">
        <title>Genomic Encyclopedia of Type Strains, Phase IV (KMG-IV): sequencing the most valuable type-strain genomes for metagenomic binning, comparative biology and taxonomic classification.</title>
        <authorList>
            <person name="Goeker M."/>
        </authorList>
    </citation>
    <scope>NUCLEOTIDE SEQUENCE [LARGE SCALE GENOMIC DNA]</scope>
    <source>
        <strain evidence="7 8">DSM 45521</strain>
    </source>
</reference>
<dbReference type="GO" id="GO:0006355">
    <property type="term" value="P:regulation of DNA-templated transcription"/>
    <property type="evidence" value="ECO:0007669"/>
    <property type="project" value="InterPro"/>
</dbReference>
<evidence type="ECO:0000256" key="2">
    <source>
        <dbReference type="ARBA" id="ARBA00023015"/>
    </source>
</evidence>
<dbReference type="Gene3D" id="1.10.10.10">
    <property type="entry name" value="Winged helix-like DNA-binding domain superfamily/Winged helix DNA-binding domain"/>
    <property type="match status" value="1"/>
</dbReference>
<dbReference type="OrthoDB" id="134712at2"/>
<dbReference type="Pfam" id="PF03704">
    <property type="entry name" value="BTAD"/>
    <property type="match status" value="1"/>
</dbReference>
<proteinExistence type="inferred from homology"/>
<keyword evidence="4" id="KW-0804">Transcription</keyword>
<keyword evidence="8" id="KW-1185">Reference proteome</keyword>
<evidence type="ECO:0000256" key="5">
    <source>
        <dbReference type="PROSITE-ProRule" id="PRU01091"/>
    </source>
</evidence>
<dbReference type="InterPro" id="IPR011990">
    <property type="entry name" value="TPR-like_helical_dom_sf"/>
</dbReference>
<dbReference type="GO" id="GO:0003677">
    <property type="term" value="F:DNA binding"/>
    <property type="evidence" value="ECO:0007669"/>
    <property type="project" value="UniProtKB-UniRule"/>
</dbReference>
<name>A0A318RJS7_WILLI</name>
<protein>
    <submittedName>
        <fullName evidence="7">DNA-binding SARP family transcriptional activator</fullName>
    </submittedName>
</protein>
<evidence type="ECO:0000313" key="8">
    <source>
        <dbReference type="Proteomes" id="UP000247591"/>
    </source>
</evidence>
<dbReference type="Proteomes" id="UP000247591">
    <property type="component" value="Unassembled WGS sequence"/>
</dbReference>
<gene>
    <name evidence="7" type="ORF">DFR67_110117</name>
</gene>
<feature type="domain" description="OmpR/PhoB-type" evidence="6">
    <location>
        <begin position="1"/>
        <end position="99"/>
    </location>
</feature>
<comment type="caution">
    <text evidence="7">The sequence shown here is derived from an EMBL/GenBank/DDBJ whole genome shotgun (WGS) entry which is preliminary data.</text>
</comment>
<dbReference type="SUPFAM" id="SSF48452">
    <property type="entry name" value="TPR-like"/>
    <property type="match status" value="1"/>
</dbReference>
<dbReference type="PANTHER" id="PTHR35807:SF1">
    <property type="entry name" value="TRANSCRIPTIONAL REGULATOR REDD"/>
    <property type="match status" value="1"/>
</dbReference>
<dbReference type="SUPFAM" id="SSF46894">
    <property type="entry name" value="C-terminal effector domain of the bipartite response regulators"/>
    <property type="match status" value="1"/>
</dbReference>
<evidence type="ECO:0000259" key="6">
    <source>
        <dbReference type="PROSITE" id="PS51755"/>
    </source>
</evidence>
<dbReference type="InterPro" id="IPR005158">
    <property type="entry name" value="BTAD"/>
</dbReference>
<dbReference type="PROSITE" id="PS51755">
    <property type="entry name" value="OMPR_PHOB"/>
    <property type="match status" value="1"/>
</dbReference>
<dbReference type="GO" id="GO:0000160">
    <property type="term" value="P:phosphorelay signal transduction system"/>
    <property type="evidence" value="ECO:0007669"/>
    <property type="project" value="InterPro"/>
</dbReference>
<organism evidence="7 8">
    <name type="scientific">Williamsia limnetica</name>
    <dbReference type="NCBI Taxonomy" id="882452"/>
    <lineage>
        <taxon>Bacteria</taxon>
        <taxon>Bacillati</taxon>
        <taxon>Actinomycetota</taxon>
        <taxon>Actinomycetes</taxon>
        <taxon>Mycobacteriales</taxon>
        <taxon>Nocardiaceae</taxon>
        <taxon>Williamsia</taxon>
    </lineage>
</organism>
<evidence type="ECO:0000313" key="7">
    <source>
        <dbReference type="EMBL" id="PYE15455.1"/>
    </source>
</evidence>
<keyword evidence="3 5" id="KW-0238">DNA-binding</keyword>
<dbReference type="SMART" id="SM00862">
    <property type="entry name" value="Trans_reg_C"/>
    <property type="match status" value="1"/>
</dbReference>
<dbReference type="Pfam" id="PF00486">
    <property type="entry name" value="Trans_reg_C"/>
    <property type="match status" value="1"/>
</dbReference>
<dbReference type="SMART" id="SM01043">
    <property type="entry name" value="BTAD"/>
    <property type="match status" value="1"/>
</dbReference>
<feature type="DNA-binding region" description="OmpR/PhoB-type" evidence="5">
    <location>
        <begin position="1"/>
        <end position="99"/>
    </location>
</feature>
<dbReference type="Gene3D" id="1.25.40.10">
    <property type="entry name" value="Tetratricopeptide repeat domain"/>
    <property type="match status" value="1"/>
</dbReference>
<keyword evidence="2" id="KW-0805">Transcription regulation</keyword>
<evidence type="ECO:0000256" key="1">
    <source>
        <dbReference type="ARBA" id="ARBA00005820"/>
    </source>
</evidence>
<dbReference type="InterPro" id="IPR036388">
    <property type="entry name" value="WH-like_DNA-bd_sf"/>
</dbReference>
<dbReference type="RefSeq" id="WP_110470797.1">
    <property type="nucleotide sequence ID" value="NZ_QJSP01000010.1"/>
</dbReference>
<dbReference type="CDD" id="cd15831">
    <property type="entry name" value="BTAD"/>
    <property type="match status" value="1"/>
</dbReference>
<evidence type="ECO:0000256" key="3">
    <source>
        <dbReference type="ARBA" id="ARBA00023125"/>
    </source>
</evidence>
<dbReference type="InterPro" id="IPR001867">
    <property type="entry name" value="OmpR/PhoB-type_DNA-bd"/>
</dbReference>
<comment type="similarity">
    <text evidence="1">Belongs to the AfsR/DnrI/RedD regulatory family.</text>
</comment>